<keyword evidence="7" id="KW-0249">Electron transport</keyword>
<evidence type="ECO:0000256" key="1">
    <source>
        <dbReference type="ARBA" id="ARBA00001970"/>
    </source>
</evidence>
<comment type="caution">
    <text evidence="15">The sequence shown here is derived from an EMBL/GenBank/DDBJ whole genome shotgun (WGS) entry which is preliminary data.</text>
</comment>
<keyword evidence="8 13" id="KW-1133">Transmembrane helix</keyword>
<keyword evidence="10 13" id="KW-0472">Membrane</keyword>
<dbReference type="GO" id="GO:0016020">
    <property type="term" value="C:membrane"/>
    <property type="evidence" value="ECO:0007669"/>
    <property type="project" value="UniProtKB-SubCell"/>
</dbReference>
<keyword evidence="9" id="KW-0408">Iron</keyword>
<dbReference type="SMART" id="SM00665">
    <property type="entry name" value="B561"/>
    <property type="match status" value="1"/>
</dbReference>
<keyword evidence="6" id="KW-0479">Metal-binding</keyword>
<evidence type="ECO:0000313" key="15">
    <source>
        <dbReference type="EMBL" id="KAF2583204.1"/>
    </source>
</evidence>
<evidence type="ECO:0000256" key="8">
    <source>
        <dbReference type="ARBA" id="ARBA00022989"/>
    </source>
</evidence>
<feature type="transmembrane region" description="Helical" evidence="13">
    <location>
        <begin position="6"/>
        <end position="29"/>
    </location>
</feature>
<evidence type="ECO:0000259" key="14">
    <source>
        <dbReference type="PROSITE" id="PS50939"/>
    </source>
</evidence>
<keyword evidence="4" id="KW-0349">Heme</keyword>
<evidence type="ECO:0000256" key="12">
    <source>
        <dbReference type="ARBA" id="ARBA00051575"/>
    </source>
</evidence>
<dbReference type="InterPro" id="IPR043205">
    <property type="entry name" value="CYB561/CYBRD1-like"/>
</dbReference>
<accession>A0A8S9JMB5</accession>
<feature type="transmembrane region" description="Helical" evidence="13">
    <location>
        <begin position="41"/>
        <end position="62"/>
    </location>
</feature>
<gene>
    <name evidence="15" type="ORF">F2Q68_00005619</name>
</gene>
<feature type="domain" description="Cytochrome b561" evidence="14">
    <location>
        <begin position="9"/>
        <end position="206"/>
    </location>
</feature>
<proteinExistence type="predicted"/>
<comment type="subcellular location">
    <subcellularLocation>
        <location evidence="2">Membrane</location>
        <topology evidence="2">Multi-pass membrane protein</topology>
    </subcellularLocation>
</comment>
<dbReference type="InterPro" id="IPR006593">
    <property type="entry name" value="Cyt_b561/ferric_Rdtase_TM"/>
</dbReference>
<dbReference type="Proteomes" id="UP000712281">
    <property type="component" value="Unassembled WGS sequence"/>
</dbReference>
<feature type="transmembrane region" description="Helical" evidence="13">
    <location>
        <begin position="142"/>
        <end position="165"/>
    </location>
</feature>
<keyword evidence="5 13" id="KW-0812">Transmembrane</keyword>
<evidence type="ECO:0000256" key="2">
    <source>
        <dbReference type="ARBA" id="ARBA00004141"/>
    </source>
</evidence>
<dbReference type="Gene3D" id="1.20.120.1770">
    <property type="match status" value="2"/>
</dbReference>
<evidence type="ECO:0000256" key="5">
    <source>
        <dbReference type="ARBA" id="ARBA00022692"/>
    </source>
</evidence>
<feature type="transmembrane region" description="Helical" evidence="13">
    <location>
        <begin position="186"/>
        <end position="207"/>
    </location>
</feature>
<feature type="transmembrane region" description="Helical" evidence="13">
    <location>
        <begin position="267"/>
        <end position="291"/>
    </location>
</feature>
<dbReference type="GO" id="GO:0046872">
    <property type="term" value="F:metal ion binding"/>
    <property type="evidence" value="ECO:0007669"/>
    <property type="project" value="UniProtKB-KW"/>
</dbReference>
<dbReference type="Pfam" id="PF03188">
    <property type="entry name" value="Cytochrom_B561"/>
    <property type="match status" value="2"/>
</dbReference>
<evidence type="ECO:0000256" key="9">
    <source>
        <dbReference type="ARBA" id="ARBA00023004"/>
    </source>
</evidence>
<evidence type="ECO:0000256" key="11">
    <source>
        <dbReference type="ARBA" id="ARBA00024225"/>
    </source>
</evidence>
<comment type="catalytic activity">
    <reaction evidence="12">
        <text>Fe(3+)(out) + L-ascorbate(in) = monodehydro-L-ascorbate radical(in) + Fe(2+)(out) + H(+)</text>
        <dbReference type="Rhea" id="RHEA:30403"/>
        <dbReference type="ChEBI" id="CHEBI:15378"/>
        <dbReference type="ChEBI" id="CHEBI:29033"/>
        <dbReference type="ChEBI" id="CHEBI:29034"/>
        <dbReference type="ChEBI" id="CHEBI:38290"/>
        <dbReference type="ChEBI" id="CHEBI:59513"/>
        <dbReference type="EC" id="7.2.1.3"/>
    </reaction>
</comment>
<feature type="transmembrane region" description="Helical" evidence="13">
    <location>
        <begin position="74"/>
        <end position="90"/>
    </location>
</feature>
<dbReference type="FunFam" id="1.20.120.1770:FF:000001">
    <property type="entry name" value="Cytochrome b reductase 1"/>
    <property type="match status" value="1"/>
</dbReference>
<dbReference type="EC" id="7.2.1.3" evidence="11"/>
<protein>
    <recommendedName>
        <fullName evidence="11">ascorbate ferrireductase (transmembrane)</fullName>
        <ecNumber evidence="11">7.2.1.3</ecNumber>
    </recommendedName>
</protein>
<sequence length="359" mass="40047">MGSASLVLFARLSGLVISVLVVYWALLLVPHQGLTYSTLHPLLMVIGFILVSGEAILIHRWLPGSRKTKKAVHLWLQGMALVSAVFGIWTKFQYQSGVFSNFYSLHSWMGLLSVSLFAAQWVTGFMSFWHRGEVRTTRATFLPWHVFLGLYTYGLAIATAETGLLEKLTFLQTNKNVPRRCHESTVVNGLGLGLVLLSGVVITAAVLPKYQSGHSSNEKLVYSSQDRPKYFCLQTWLLQLFLESETWVTGFMSFWHRGEVRTTRATFLPWHVFLGLYTYGLAIATAETGLLEKLTFLQTNKNVPRRCHESTVVNGLGLGLVLLSGVVITAAVLPKYQSGHSSNEKLVYSSQDRPKCLTS</sequence>
<evidence type="ECO:0000256" key="6">
    <source>
        <dbReference type="ARBA" id="ARBA00022723"/>
    </source>
</evidence>
<feature type="transmembrane region" description="Helical" evidence="13">
    <location>
        <begin position="102"/>
        <end position="122"/>
    </location>
</feature>
<feature type="transmembrane region" description="Helical" evidence="13">
    <location>
        <begin position="311"/>
        <end position="333"/>
    </location>
</feature>
<evidence type="ECO:0000256" key="4">
    <source>
        <dbReference type="ARBA" id="ARBA00022617"/>
    </source>
</evidence>
<dbReference type="EMBL" id="QGKW02001660">
    <property type="protein sequence ID" value="KAF2583204.1"/>
    <property type="molecule type" value="Genomic_DNA"/>
</dbReference>
<evidence type="ECO:0000256" key="3">
    <source>
        <dbReference type="ARBA" id="ARBA00022448"/>
    </source>
</evidence>
<dbReference type="GO" id="GO:0140571">
    <property type="term" value="F:transmembrane ascorbate ferrireductase activity"/>
    <property type="evidence" value="ECO:0007669"/>
    <property type="project" value="UniProtKB-EC"/>
</dbReference>
<keyword evidence="3" id="KW-0813">Transport</keyword>
<evidence type="ECO:0000256" key="13">
    <source>
        <dbReference type="SAM" id="Phobius"/>
    </source>
</evidence>
<organism evidence="15 16">
    <name type="scientific">Brassica cretica</name>
    <name type="common">Mustard</name>
    <dbReference type="NCBI Taxonomy" id="69181"/>
    <lineage>
        <taxon>Eukaryota</taxon>
        <taxon>Viridiplantae</taxon>
        <taxon>Streptophyta</taxon>
        <taxon>Embryophyta</taxon>
        <taxon>Tracheophyta</taxon>
        <taxon>Spermatophyta</taxon>
        <taxon>Magnoliopsida</taxon>
        <taxon>eudicotyledons</taxon>
        <taxon>Gunneridae</taxon>
        <taxon>Pentapetalae</taxon>
        <taxon>rosids</taxon>
        <taxon>malvids</taxon>
        <taxon>Brassicales</taxon>
        <taxon>Brassicaceae</taxon>
        <taxon>Brassiceae</taxon>
        <taxon>Brassica</taxon>
    </lineage>
</organism>
<evidence type="ECO:0000256" key="10">
    <source>
        <dbReference type="ARBA" id="ARBA00023136"/>
    </source>
</evidence>
<dbReference type="PANTHER" id="PTHR10106">
    <property type="entry name" value="CYTOCHROME B561-RELATED"/>
    <property type="match status" value="1"/>
</dbReference>
<dbReference type="PROSITE" id="PS50939">
    <property type="entry name" value="CYTOCHROME_B561"/>
    <property type="match status" value="1"/>
</dbReference>
<evidence type="ECO:0000256" key="7">
    <source>
        <dbReference type="ARBA" id="ARBA00022982"/>
    </source>
</evidence>
<dbReference type="CDD" id="cd08766">
    <property type="entry name" value="Cyt_b561_ACYB-1_like"/>
    <property type="match status" value="1"/>
</dbReference>
<name>A0A8S9JMB5_BRACR</name>
<dbReference type="PANTHER" id="PTHR10106:SF41">
    <property type="entry name" value="TRANSMEMBRANE ASCORBATE FERRIREDUCTASE 4-RELATED"/>
    <property type="match status" value="1"/>
</dbReference>
<comment type="cofactor">
    <cofactor evidence="1">
        <name>heme b</name>
        <dbReference type="ChEBI" id="CHEBI:60344"/>
    </cofactor>
</comment>
<dbReference type="AlphaFoldDB" id="A0A8S9JMB5"/>
<reference evidence="15" key="1">
    <citation type="submission" date="2019-12" db="EMBL/GenBank/DDBJ databases">
        <title>Genome sequencing and annotation of Brassica cretica.</title>
        <authorList>
            <person name="Studholme D.J."/>
            <person name="Sarris P.F."/>
        </authorList>
    </citation>
    <scope>NUCLEOTIDE SEQUENCE</scope>
    <source>
        <strain evidence="15">PFS-001/15</strain>
        <tissue evidence="15">Leaf</tissue>
    </source>
</reference>
<evidence type="ECO:0000313" key="16">
    <source>
        <dbReference type="Proteomes" id="UP000712281"/>
    </source>
</evidence>